<dbReference type="RefSeq" id="WP_274189822.1">
    <property type="nucleotide sequence ID" value="NZ_BAABHN010000013.1"/>
</dbReference>
<dbReference type="PANTHER" id="PTHR33371">
    <property type="entry name" value="INTERMEMBRANE PHOSPHOLIPID TRANSPORT SYSTEM BINDING PROTEIN MLAD-RELATED"/>
    <property type="match status" value="1"/>
</dbReference>
<evidence type="ECO:0000313" key="3">
    <source>
        <dbReference type="EMBL" id="MFC4832050.1"/>
    </source>
</evidence>
<feature type="domain" description="Mce/MlaD" evidence="2">
    <location>
        <begin position="38"/>
        <end position="111"/>
    </location>
</feature>
<keyword evidence="4" id="KW-1185">Reference proteome</keyword>
<gene>
    <name evidence="3" type="ORF">ACFPEL_06470</name>
</gene>
<accession>A0ABV9RE65</accession>
<feature type="compositionally biased region" description="Low complexity" evidence="1">
    <location>
        <begin position="406"/>
        <end position="419"/>
    </location>
</feature>
<dbReference type="InterPro" id="IPR003399">
    <property type="entry name" value="Mce/MlaD"/>
</dbReference>
<dbReference type="InterPro" id="IPR052336">
    <property type="entry name" value="MlaD_Phospholipid_Transporter"/>
</dbReference>
<evidence type="ECO:0000313" key="4">
    <source>
        <dbReference type="Proteomes" id="UP001595909"/>
    </source>
</evidence>
<name>A0ABV9RE65_9PSEU</name>
<dbReference type="PANTHER" id="PTHR33371:SF16">
    <property type="entry name" value="MCE-FAMILY PROTEIN MCE3F"/>
    <property type="match status" value="1"/>
</dbReference>
<evidence type="ECO:0000256" key="1">
    <source>
        <dbReference type="SAM" id="MobiDB-lite"/>
    </source>
</evidence>
<proteinExistence type="predicted"/>
<sequence length="445" mass="46133">MTRMMWLRRGAVAVVGLLVLGAGGLAFREATAGSESGVHGDFPDASTLAVGNVVRADGVEVGKVTAVDLVDGHARVGLQVDRELLPLREDARMTIRAVNLLGEKYVDLDAGSPGAPVDEDGAVPMERTAVAVDVQDVINGLGDPAATNLAALVTTAGEGLDQNGPQLAATIRAIDPAFTRTERLAGILRDQNTTLGQLVDRVHPVAESLADDDGRTLDRLVDNTQQTLATVAANQQALDQTLAELPATVTSARRTLGELAGTADAATPTLASIRPVTDDLPQIAAELEQFADAADPALASLPPVLERADALLGEAAPLVAQLRQGGPDLRGVAAGARPVADELLDRNLKGVLDFVKLWAMSTNGSDGLSHYFRGVVYATPQNAGRLVTGLANPNLPEGPVQFPLRPQAEPAQPGTGQAPPQEPGNATGLSEEQERGMVGQLLGGQ</sequence>
<dbReference type="Pfam" id="PF02470">
    <property type="entry name" value="MlaD"/>
    <property type="match status" value="1"/>
</dbReference>
<organism evidence="3 4">
    <name type="scientific">Actinomycetospora chibensis</name>
    <dbReference type="NCBI Taxonomy" id="663606"/>
    <lineage>
        <taxon>Bacteria</taxon>
        <taxon>Bacillati</taxon>
        <taxon>Actinomycetota</taxon>
        <taxon>Actinomycetes</taxon>
        <taxon>Pseudonocardiales</taxon>
        <taxon>Pseudonocardiaceae</taxon>
        <taxon>Actinomycetospora</taxon>
    </lineage>
</organism>
<dbReference type="Proteomes" id="UP001595909">
    <property type="component" value="Unassembled WGS sequence"/>
</dbReference>
<reference evidence="4" key="1">
    <citation type="journal article" date="2019" name="Int. J. Syst. Evol. Microbiol.">
        <title>The Global Catalogue of Microorganisms (GCM) 10K type strain sequencing project: providing services to taxonomists for standard genome sequencing and annotation.</title>
        <authorList>
            <consortium name="The Broad Institute Genomics Platform"/>
            <consortium name="The Broad Institute Genome Sequencing Center for Infectious Disease"/>
            <person name="Wu L."/>
            <person name="Ma J."/>
        </authorList>
    </citation>
    <scope>NUCLEOTIDE SEQUENCE [LARGE SCALE GENOMIC DNA]</scope>
    <source>
        <strain evidence="4">CCUG 50347</strain>
    </source>
</reference>
<feature type="region of interest" description="Disordered" evidence="1">
    <location>
        <begin position="390"/>
        <end position="445"/>
    </location>
</feature>
<evidence type="ECO:0000259" key="2">
    <source>
        <dbReference type="Pfam" id="PF02470"/>
    </source>
</evidence>
<dbReference type="EMBL" id="JBHSIM010000013">
    <property type="protein sequence ID" value="MFC4832050.1"/>
    <property type="molecule type" value="Genomic_DNA"/>
</dbReference>
<comment type="caution">
    <text evidence="3">The sequence shown here is derived from an EMBL/GenBank/DDBJ whole genome shotgun (WGS) entry which is preliminary data.</text>
</comment>
<protein>
    <submittedName>
        <fullName evidence="3">MlaD family protein</fullName>
    </submittedName>
</protein>